<organism evidence="5 6">
    <name type="scientific">Pseudoruegeria aquimaris</name>
    <dbReference type="NCBI Taxonomy" id="393663"/>
    <lineage>
        <taxon>Bacteria</taxon>
        <taxon>Pseudomonadati</taxon>
        <taxon>Pseudomonadota</taxon>
        <taxon>Alphaproteobacteria</taxon>
        <taxon>Rhodobacterales</taxon>
        <taxon>Roseobacteraceae</taxon>
        <taxon>Pseudoruegeria</taxon>
    </lineage>
</organism>
<accession>A0A1Y5S1P0</accession>
<dbReference type="SMART" id="SM00342">
    <property type="entry name" value="HTH_ARAC"/>
    <property type="match status" value="1"/>
</dbReference>
<dbReference type="InterPro" id="IPR009057">
    <property type="entry name" value="Homeodomain-like_sf"/>
</dbReference>
<dbReference type="InterPro" id="IPR018060">
    <property type="entry name" value="HTH_AraC"/>
</dbReference>
<evidence type="ECO:0000256" key="1">
    <source>
        <dbReference type="ARBA" id="ARBA00023015"/>
    </source>
</evidence>
<dbReference type="OrthoDB" id="9802263at2"/>
<dbReference type="GO" id="GO:0003700">
    <property type="term" value="F:DNA-binding transcription factor activity"/>
    <property type="evidence" value="ECO:0007669"/>
    <property type="project" value="InterPro"/>
</dbReference>
<evidence type="ECO:0000256" key="3">
    <source>
        <dbReference type="ARBA" id="ARBA00023163"/>
    </source>
</evidence>
<dbReference type="Pfam" id="PF06719">
    <property type="entry name" value="AraC_N"/>
    <property type="match status" value="1"/>
</dbReference>
<dbReference type="EMBL" id="FWFQ01000007">
    <property type="protein sequence ID" value="SLN29615.1"/>
    <property type="molecule type" value="Genomic_DNA"/>
</dbReference>
<keyword evidence="6" id="KW-1185">Reference proteome</keyword>
<protein>
    <submittedName>
        <fullName evidence="5">HTH-type transcriptional activator RhaS</fullName>
    </submittedName>
</protein>
<evidence type="ECO:0000313" key="6">
    <source>
        <dbReference type="Proteomes" id="UP000193409"/>
    </source>
</evidence>
<evidence type="ECO:0000256" key="2">
    <source>
        <dbReference type="ARBA" id="ARBA00023125"/>
    </source>
</evidence>
<proteinExistence type="predicted"/>
<dbReference type="AlphaFoldDB" id="A0A1Y5S1P0"/>
<dbReference type="InterPro" id="IPR018062">
    <property type="entry name" value="HTH_AraC-typ_CS"/>
</dbReference>
<dbReference type="PROSITE" id="PS01124">
    <property type="entry name" value="HTH_ARAC_FAMILY_2"/>
    <property type="match status" value="1"/>
</dbReference>
<reference evidence="5 6" key="1">
    <citation type="submission" date="2017-03" db="EMBL/GenBank/DDBJ databases">
        <authorList>
            <person name="Afonso C.L."/>
            <person name="Miller P.J."/>
            <person name="Scott M.A."/>
            <person name="Spackman E."/>
            <person name="Goraichik I."/>
            <person name="Dimitrov K.M."/>
            <person name="Suarez D.L."/>
            <person name="Swayne D.E."/>
        </authorList>
    </citation>
    <scope>NUCLEOTIDE SEQUENCE [LARGE SCALE GENOMIC DNA]</scope>
    <source>
        <strain evidence="5 6">CECT 7680</strain>
    </source>
</reference>
<dbReference type="PANTHER" id="PTHR43436">
    <property type="entry name" value="ARAC-FAMILY TRANSCRIPTIONAL REGULATOR"/>
    <property type="match status" value="1"/>
</dbReference>
<dbReference type="PROSITE" id="PS00041">
    <property type="entry name" value="HTH_ARAC_FAMILY_1"/>
    <property type="match status" value="1"/>
</dbReference>
<keyword evidence="2" id="KW-0238">DNA-binding</keyword>
<keyword evidence="3" id="KW-0804">Transcription</keyword>
<name>A0A1Y5S1P0_9RHOB</name>
<dbReference type="RefSeq" id="WP_085867943.1">
    <property type="nucleotide sequence ID" value="NZ_FWFQ01000007.1"/>
</dbReference>
<dbReference type="InterPro" id="IPR009594">
    <property type="entry name" value="Tscrpt_reg_HTH_AraC_N"/>
</dbReference>
<feature type="domain" description="HTH araC/xylS-type" evidence="4">
    <location>
        <begin position="191"/>
        <end position="288"/>
    </location>
</feature>
<dbReference type="PANTHER" id="PTHR43436:SF2">
    <property type="entry name" value="ARAC_XYLS FAMILY TRANSCRIPTIONAL REGULATOR"/>
    <property type="match status" value="1"/>
</dbReference>
<sequence length="296" mass="31792">MDKTALRTLIASRTRADGLTETGLPGVQLFRACTAMPCAPAVYKPSVIAIVSGRKEAVLDGRHYVYDDSQYLCCPTSMPVQAGTPEASPEAPLYGVLVSLDRRLMLELIMDMESTSGPGQRAETPAPSGLCLARWDAGFADALLRLLQLGESPMDTAVLGAARLRELYYAILKGEAGPFARAAFGAENAIARAIAHLSSHLSEEASIDGMAARAGMSRAVFHRKFKQATTLSPIQFLKSMRLNRAAMKIAGGMSVNAAALDVGYQSASQFSREFKRMYGTPPRQWSDAQRSLTGIA</sequence>
<dbReference type="Gene3D" id="1.10.10.60">
    <property type="entry name" value="Homeodomain-like"/>
    <property type="match status" value="1"/>
</dbReference>
<gene>
    <name evidence="5" type="primary">rhaS</name>
    <name evidence="5" type="ORF">PSA7680_01394</name>
</gene>
<dbReference type="Proteomes" id="UP000193409">
    <property type="component" value="Unassembled WGS sequence"/>
</dbReference>
<dbReference type="Pfam" id="PF12833">
    <property type="entry name" value="HTH_18"/>
    <property type="match status" value="1"/>
</dbReference>
<evidence type="ECO:0000259" key="4">
    <source>
        <dbReference type="PROSITE" id="PS01124"/>
    </source>
</evidence>
<dbReference type="GO" id="GO:0043565">
    <property type="term" value="F:sequence-specific DNA binding"/>
    <property type="evidence" value="ECO:0007669"/>
    <property type="project" value="InterPro"/>
</dbReference>
<keyword evidence="1" id="KW-0805">Transcription regulation</keyword>
<evidence type="ECO:0000313" key="5">
    <source>
        <dbReference type="EMBL" id="SLN29615.1"/>
    </source>
</evidence>
<dbReference type="SUPFAM" id="SSF46689">
    <property type="entry name" value="Homeodomain-like"/>
    <property type="match status" value="2"/>
</dbReference>